<evidence type="ECO:0000256" key="2">
    <source>
        <dbReference type="SAM" id="SignalP"/>
    </source>
</evidence>
<keyword evidence="2" id="KW-0732">Signal</keyword>
<dbReference type="OrthoDB" id="363195at2759"/>
<evidence type="ECO:0000313" key="3">
    <source>
        <dbReference type="EMBL" id="ANQ06282.1"/>
    </source>
</evidence>
<organism evidence="3 4">
    <name type="scientific">Plasmodium coatneyi</name>
    <dbReference type="NCBI Taxonomy" id="208452"/>
    <lineage>
        <taxon>Eukaryota</taxon>
        <taxon>Sar</taxon>
        <taxon>Alveolata</taxon>
        <taxon>Apicomplexa</taxon>
        <taxon>Aconoidasida</taxon>
        <taxon>Haemosporida</taxon>
        <taxon>Plasmodiidae</taxon>
        <taxon>Plasmodium</taxon>
    </lineage>
</organism>
<dbReference type="RefSeq" id="XP_019912977.1">
    <property type="nucleotide sequence ID" value="XM_020057250.1"/>
</dbReference>
<sequence>MKCVIWFGALLFLVGWVEAVLGEASNDAAKDTVGYAEVLANFANPNELYDLLAEKAEGTPKGLRNLARVEKNTFLTLYESALSHFDVDGYSVFMQEVISQRRRNDEPGEGKRWRRTTRESRPHCDRGVSSGVDGVRRRIHNGHKKRGEKTETGVGPSTNVEYPGGAIRSAYGNNLSKWMKESLENIESPASIKEPGLANMLIQSLTMVKGLIQSVASSVVDIVPPLIPPPVWINRPLPCLPMVTGKNCLGSILYPITAAEFVTADITDSTMNGIISSFPAKYASKVGKTSDTQYRLCAMAYLGMYCASIFPICWMPIGLKVAETMSVCFPQCLATLIACPGFWIDDIEGPCSNASVPPFCSFSVFVNQKIVPPQLTSYDDSHAYPDTCPTHDYEYDSPEELYEHEDVNMESVYSKKRDSYSNATLPVYPDLVAKIYPDEPTGEELDSCKCVEISPLCRRHFAIPVLGRRHPVFYPSYEEPVKLSPRQRSNGTGANSPKRDVHKK</sequence>
<dbReference type="VEuPathDB" id="PlasmoDB:PCOAH_00004350"/>
<dbReference type="KEGG" id="pcot:PCOAH_00004350"/>
<dbReference type="GeneID" id="30907158"/>
<dbReference type="AlphaFoldDB" id="A0A1B1DU52"/>
<feature type="region of interest" description="Disordered" evidence="1">
    <location>
        <begin position="101"/>
        <end position="161"/>
    </location>
</feature>
<feature type="signal peptide" evidence="2">
    <location>
        <begin position="1"/>
        <end position="19"/>
    </location>
</feature>
<evidence type="ECO:0000313" key="4">
    <source>
        <dbReference type="Proteomes" id="UP000092716"/>
    </source>
</evidence>
<feature type="compositionally biased region" description="Basic and acidic residues" evidence="1">
    <location>
        <begin position="102"/>
        <end position="126"/>
    </location>
</feature>
<feature type="chain" id="PRO_5008521214" evidence="2">
    <location>
        <begin position="20"/>
        <end position="504"/>
    </location>
</feature>
<proteinExistence type="predicted"/>
<dbReference type="Proteomes" id="UP000092716">
    <property type="component" value="Chromosome 3"/>
</dbReference>
<protein>
    <submittedName>
        <fullName evidence="3">Uncharacterized protein</fullName>
    </submittedName>
</protein>
<reference evidence="4" key="1">
    <citation type="submission" date="2016-06" db="EMBL/GenBank/DDBJ databases">
        <title>First high quality genome sequence of Plasmodium coatneyi using continuous long reads from single molecule, real-time sequencing.</title>
        <authorList>
            <person name="Chien J.-T."/>
            <person name="Pakala S.B."/>
            <person name="Geraldo J.A."/>
            <person name="Lapp S.A."/>
            <person name="Barnwell J.W."/>
            <person name="Kissinger J.C."/>
            <person name="Galinski M.R."/>
            <person name="Humphrey J.C."/>
        </authorList>
    </citation>
    <scope>NUCLEOTIDE SEQUENCE [LARGE SCALE GENOMIC DNA]</scope>
    <source>
        <strain evidence="4">Hackeri</strain>
    </source>
</reference>
<evidence type="ECO:0000256" key="1">
    <source>
        <dbReference type="SAM" id="MobiDB-lite"/>
    </source>
</evidence>
<dbReference type="EMBL" id="CP016241">
    <property type="protein sequence ID" value="ANQ06282.1"/>
    <property type="molecule type" value="Genomic_DNA"/>
</dbReference>
<gene>
    <name evidence="3" type="ORF">PCOAH_00004350</name>
</gene>
<name>A0A1B1DU52_9APIC</name>
<accession>A0A1B1DU52</accession>
<feature type="region of interest" description="Disordered" evidence="1">
    <location>
        <begin position="482"/>
        <end position="504"/>
    </location>
</feature>
<keyword evidence="4" id="KW-1185">Reference proteome</keyword>
<feature type="compositionally biased region" description="Polar residues" evidence="1">
    <location>
        <begin position="486"/>
        <end position="495"/>
    </location>
</feature>
<feature type="compositionally biased region" description="Basic residues" evidence="1">
    <location>
        <begin position="137"/>
        <end position="147"/>
    </location>
</feature>